<dbReference type="PIRSF" id="PIRSF006769">
    <property type="entry name" value="RibD"/>
    <property type="match status" value="1"/>
</dbReference>
<dbReference type="InterPro" id="IPR016193">
    <property type="entry name" value="Cytidine_deaminase-like"/>
</dbReference>
<keyword evidence="4" id="KW-0479">Metal-binding</keyword>
<dbReference type="GO" id="GO:0008703">
    <property type="term" value="F:5-amino-6-(5-phosphoribosylamino)uracil reductase activity"/>
    <property type="evidence" value="ECO:0007669"/>
    <property type="project" value="InterPro"/>
</dbReference>
<sequence>MGEEQASRSRAHAYFTYPELLQSLKKLGVMSFNEQHEFAMRRALELALNGPAKGLNPRVGAVLITTSGEIVGEGWHRGSGTDHAEVAALKDLEANGRANFNGPIATGLTAVVTLEPCNHTGKTGPCAQALITAGVERVIFATKDPGAASSGGAATLREAGIEVDSGLLETEAEELIRVWATATRQQRPFVTLKYGSSLDGRSAAADGSSKWITGPEARRDVHRRRTQIDAILVGTGTIIADDPELTARHRDGSLRAEQPIRVILGETELDPAARIFDETEGKGKTVQLRTRDLNSALITLFDMGVRHLMVEGGAVVASEFVRHNLVNEYLIYMAPKLIGGPVTSLGNLGVANISQAKELEFIEIKPLGPDLMIRAIERNN</sequence>
<dbReference type="CDD" id="cd01284">
    <property type="entry name" value="Riboflavin_deaminase-reductase"/>
    <property type="match status" value="1"/>
</dbReference>
<name>A0A6J6JJJ7_9ZZZZ</name>
<dbReference type="Gene3D" id="3.40.430.10">
    <property type="entry name" value="Dihydrofolate Reductase, subunit A"/>
    <property type="match status" value="1"/>
</dbReference>
<dbReference type="AlphaFoldDB" id="A0A6J6JJJ7"/>
<reference evidence="10" key="1">
    <citation type="submission" date="2020-05" db="EMBL/GenBank/DDBJ databases">
        <authorList>
            <person name="Chiriac C."/>
            <person name="Salcher M."/>
            <person name="Ghai R."/>
            <person name="Kavagutti S V."/>
        </authorList>
    </citation>
    <scope>NUCLEOTIDE SEQUENCE</scope>
</reference>
<dbReference type="GO" id="GO:0008270">
    <property type="term" value="F:zinc ion binding"/>
    <property type="evidence" value="ECO:0007669"/>
    <property type="project" value="InterPro"/>
</dbReference>
<dbReference type="PANTHER" id="PTHR38011:SF7">
    <property type="entry name" value="2,5-DIAMINO-6-RIBOSYLAMINO-4(3H)-PYRIMIDINONE 5'-PHOSPHATE REDUCTASE"/>
    <property type="match status" value="1"/>
</dbReference>
<accession>A0A6J6JJJ7</accession>
<dbReference type="Pfam" id="PF00383">
    <property type="entry name" value="dCMP_cyt_deam_1"/>
    <property type="match status" value="1"/>
</dbReference>
<keyword evidence="8" id="KW-0511">Multifunctional enzyme</keyword>
<evidence type="ECO:0000313" key="10">
    <source>
        <dbReference type="EMBL" id="CAB4637461.1"/>
    </source>
</evidence>
<keyword evidence="3" id="KW-0686">Riboflavin biosynthesis</keyword>
<gene>
    <name evidence="10" type="ORF">UFOPK2001_00931</name>
</gene>
<keyword evidence="7" id="KW-0560">Oxidoreductase</keyword>
<dbReference type="InterPro" id="IPR002125">
    <property type="entry name" value="CMP_dCMP_dom"/>
</dbReference>
<evidence type="ECO:0000256" key="6">
    <source>
        <dbReference type="ARBA" id="ARBA00022857"/>
    </source>
</evidence>
<keyword evidence="5" id="KW-0862">Zinc</keyword>
<evidence type="ECO:0000256" key="3">
    <source>
        <dbReference type="ARBA" id="ARBA00022619"/>
    </source>
</evidence>
<comment type="pathway">
    <text evidence="2">Cofactor biosynthesis; riboflavin biosynthesis; 5-amino-6-(D-ribitylamino)uracil from GTP: step 3/4.</text>
</comment>
<dbReference type="PROSITE" id="PS00903">
    <property type="entry name" value="CYT_DCMP_DEAMINASES_1"/>
    <property type="match status" value="1"/>
</dbReference>
<dbReference type="UniPathway" id="UPA00275">
    <property type="reaction ID" value="UER00401"/>
</dbReference>
<evidence type="ECO:0000256" key="1">
    <source>
        <dbReference type="ARBA" id="ARBA00004882"/>
    </source>
</evidence>
<evidence type="ECO:0000256" key="8">
    <source>
        <dbReference type="ARBA" id="ARBA00023268"/>
    </source>
</evidence>
<protein>
    <submittedName>
        <fullName evidence="10">Unannotated protein</fullName>
    </submittedName>
</protein>
<dbReference type="SUPFAM" id="SSF53927">
    <property type="entry name" value="Cytidine deaminase-like"/>
    <property type="match status" value="1"/>
</dbReference>
<evidence type="ECO:0000256" key="5">
    <source>
        <dbReference type="ARBA" id="ARBA00022833"/>
    </source>
</evidence>
<comment type="pathway">
    <text evidence="1">Cofactor biosynthesis; riboflavin biosynthesis; 5-amino-6-(D-ribitylamino)uracil from GTP: step 2/4.</text>
</comment>
<organism evidence="10">
    <name type="scientific">freshwater metagenome</name>
    <dbReference type="NCBI Taxonomy" id="449393"/>
    <lineage>
        <taxon>unclassified sequences</taxon>
        <taxon>metagenomes</taxon>
        <taxon>ecological metagenomes</taxon>
    </lineage>
</organism>
<dbReference type="InterPro" id="IPR016192">
    <property type="entry name" value="APOBEC/CMP_deaminase_Zn-bd"/>
</dbReference>
<dbReference type="SUPFAM" id="SSF53597">
    <property type="entry name" value="Dihydrofolate reductase-like"/>
    <property type="match status" value="1"/>
</dbReference>
<dbReference type="GO" id="GO:0009231">
    <property type="term" value="P:riboflavin biosynthetic process"/>
    <property type="evidence" value="ECO:0007669"/>
    <property type="project" value="UniProtKB-UniPathway"/>
</dbReference>
<dbReference type="Pfam" id="PF01872">
    <property type="entry name" value="RibD_C"/>
    <property type="match status" value="1"/>
</dbReference>
<dbReference type="NCBIfam" id="TIGR00326">
    <property type="entry name" value="eubact_ribD"/>
    <property type="match status" value="1"/>
</dbReference>
<dbReference type="InterPro" id="IPR024072">
    <property type="entry name" value="DHFR-like_dom_sf"/>
</dbReference>
<evidence type="ECO:0000259" key="9">
    <source>
        <dbReference type="PROSITE" id="PS51747"/>
    </source>
</evidence>
<dbReference type="Gene3D" id="3.40.140.10">
    <property type="entry name" value="Cytidine Deaminase, domain 2"/>
    <property type="match status" value="1"/>
</dbReference>
<dbReference type="InterPro" id="IPR050765">
    <property type="entry name" value="Riboflavin_Biosynth_HTPR"/>
</dbReference>
<proteinExistence type="predicted"/>
<evidence type="ECO:0000256" key="7">
    <source>
        <dbReference type="ARBA" id="ARBA00023002"/>
    </source>
</evidence>
<evidence type="ECO:0000256" key="2">
    <source>
        <dbReference type="ARBA" id="ARBA00004910"/>
    </source>
</evidence>
<feature type="domain" description="CMP/dCMP-type deaminase" evidence="9">
    <location>
        <begin position="34"/>
        <end position="163"/>
    </location>
</feature>
<dbReference type="GO" id="GO:0008835">
    <property type="term" value="F:diaminohydroxyphosphoribosylaminopyrimidine deaminase activity"/>
    <property type="evidence" value="ECO:0007669"/>
    <property type="project" value="InterPro"/>
</dbReference>
<evidence type="ECO:0000256" key="4">
    <source>
        <dbReference type="ARBA" id="ARBA00022723"/>
    </source>
</evidence>
<dbReference type="PROSITE" id="PS51747">
    <property type="entry name" value="CYT_DCMP_DEAMINASES_2"/>
    <property type="match status" value="1"/>
</dbReference>
<dbReference type="PANTHER" id="PTHR38011">
    <property type="entry name" value="DIHYDROFOLATE REDUCTASE FAMILY PROTEIN (AFU_ORTHOLOGUE AFUA_8G06820)"/>
    <property type="match status" value="1"/>
</dbReference>
<dbReference type="InterPro" id="IPR002734">
    <property type="entry name" value="RibDG_C"/>
</dbReference>
<dbReference type="InterPro" id="IPR004794">
    <property type="entry name" value="Eubact_RibD"/>
</dbReference>
<dbReference type="EMBL" id="CAEZVN010000102">
    <property type="protein sequence ID" value="CAB4637461.1"/>
    <property type="molecule type" value="Genomic_DNA"/>
</dbReference>
<keyword evidence="6" id="KW-0521">NADP</keyword>